<feature type="domain" description="Helicase ATP-binding" evidence="8">
    <location>
        <begin position="216"/>
        <end position="384"/>
    </location>
</feature>
<dbReference type="NCBIfam" id="TIGR00595">
    <property type="entry name" value="priA"/>
    <property type="match status" value="1"/>
</dbReference>
<dbReference type="Pfam" id="PF17764">
    <property type="entry name" value="PriA_3primeBD"/>
    <property type="match status" value="1"/>
</dbReference>
<keyword evidence="3" id="KW-0479">Metal-binding</keyword>
<name>A0ABZ2U849_ASHYP</name>
<dbReference type="Proteomes" id="UP001484199">
    <property type="component" value="Chromosome"/>
</dbReference>
<dbReference type="Gene3D" id="3.40.1440.60">
    <property type="entry name" value="PriA, 3(prime) DNA-binding domain"/>
    <property type="match status" value="1"/>
</dbReference>
<keyword evidence="1" id="KW-0639">Primosome</keyword>
<evidence type="ECO:0000256" key="6">
    <source>
        <dbReference type="ARBA" id="ARBA00022840"/>
    </source>
</evidence>
<dbReference type="PROSITE" id="PS51192">
    <property type="entry name" value="HELICASE_ATP_BIND_1"/>
    <property type="match status" value="1"/>
</dbReference>
<evidence type="ECO:0000256" key="1">
    <source>
        <dbReference type="ARBA" id="ARBA00022515"/>
    </source>
</evidence>
<dbReference type="RefSeq" id="WP_341266378.1">
    <property type="nucleotide sequence ID" value="NZ_CP146843.1"/>
</dbReference>
<gene>
    <name evidence="9" type="ORF">AshY1_03610</name>
</gene>
<evidence type="ECO:0000313" key="10">
    <source>
        <dbReference type="Proteomes" id="UP001484199"/>
    </source>
</evidence>
<evidence type="ECO:0000256" key="5">
    <source>
        <dbReference type="ARBA" id="ARBA00022833"/>
    </source>
</evidence>
<sequence>MLYAEVIVDNKIPNLTKIFDYFIPEELVNIIQKGMRVIVPFGLKNTERLGYVLNLKKDTSINTKRVKTIIEILDEIPFLTEELFLLTKEISHIPFISPSLVYNTIIPRSFLSTYKRKITVLKENKIPLKFKEYLIQKEGLISLKDNFFLREDIFKLQKNKIIKTQIVMGKKDHRPKVSHKNKNKQILVLDQRRNEITLNYINSFSLNKEQNFIWQQICLEGYNHYLLYCDHHEDKIMMYLKFIEHSLKQKKQVLIVVAEIILITYLKEKIQKYFPNIPISVFISDSNLTEHYQKNQDIQEQKIFIVIGTRKIIFSPLQKIGVIIFDEENDDSLIEKEKSPNYDAKELAHIRAKYHQIPLVFFTTIPSSENYLLIHQKKIIFFDLTRKNKKIMKLIDMKQELKKGNLTPLSYDLLSNVKQNIKEKKKTILFINVLGFSPFVLCRFCSYIPKCLKCSQNLVFLKNDRILKCSFCHYSQKFSSKCPHCHNIALKNVSLGIEYVLNFLQKEIPNIKIASIDSISIKTLKHYQLILDKFENNEIDLLLGTEMIVKNLKLPPIETVGVLMVDALLNIPNFKATEGTFKSLMKLSNYLSEKGKIIVQGYNINHFALQKAKYYDVFPFLTQILKERQMSENPPFVFLSKILISHKKFIKVINIAKKIKESLEKNFLLKIKIFEPSYPLIFYKNEYYRVLLTLKYYEWPLNLNFIIEQNLNEDAFILFDRFANII</sequence>
<evidence type="ECO:0000256" key="3">
    <source>
        <dbReference type="ARBA" id="ARBA00022723"/>
    </source>
</evidence>
<evidence type="ECO:0000256" key="7">
    <source>
        <dbReference type="ARBA" id="ARBA00023125"/>
    </source>
</evidence>
<dbReference type="InterPro" id="IPR027417">
    <property type="entry name" value="P-loop_NTPase"/>
</dbReference>
<dbReference type="Gene3D" id="3.40.50.300">
    <property type="entry name" value="P-loop containing nucleotide triphosphate hydrolases"/>
    <property type="match status" value="1"/>
</dbReference>
<accession>A0ABZ2U849</accession>
<keyword evidence="6" id="KW-0067">ATP-binding</keyword>
<dbReference type="PANTHER" id="PTHR30580:SF0">
    <property type="entry name" value="PRIMOSOMAL PROTEIN N"/>
    <property type="match status" value="1"/>
</dbReference>
<dbReference type="PANTHER" id="PTHR30580">
    <property type="entry name" value="PRIMOSOMAL PROTEIN N"/>
    <property type="match status" value="1"/>
</dbReference>
<protein>
    <submittedName>
        <fullName evidence="9">Primosomal protein N</fullName>
    </submittedName>
</protein>
<keyword evidence="5" id="KW-0862">Zinc</keyword>
<reference evidence="9" key="1">
    <citation type="submission" date="2024-03" db="EMBL/GenBank/DDBJ databases">
        <title>The Complete Genome of 'Candidatus Phytoplasma fraxini' AshY1 from the Ash Yellows Group.</title>
        <authorList>
            <person name="Boehm J.W."/>
            <person name="Huettel B."/>
            <person name="Schneider B."/>
            <person name="Kube M."/>
        </authorList>
    </citation>
    <scope>NUCLEOTIDE SEQUENCE [LARGE SCALE GENOMIC DNA]</scope>
    <source>
        <strain evidence="9">AshY1</strain>
    </source>
</reference>
<keyword evidence="4" id="KW-0547">Nucleotide-binding</keyword>
<keyword evidence="7" id="KW-0238">DNA-binding</keyword>
<dbReference type="InterPro" id="IPR014001">
    <property type="entry name" value="Helicase_ATP-bd"/>
</dbReference>
<dbReference type="EMBL" id="CP146843">
    <property type="protein sequence ID" value="WYY26474.1"/>
    <property type="molecule type" value="Genomic_DNA"/>
</dbReference>
<dbReference type="InterPro" id="IPR041222">
    <property type="entry name" value="PriA_3primeBD"/>
</dbReference>
<dbReference type="InterPro" id="IPR005259">
    <property type="entry name" value="PriA"/>
</dbReference>
<proteinExistence type="predicted"/>
<dbReference type="SUPFAM" id="SSF52540">
    <property type="entry name" value="P-loop containing nucleoside triphosphate hydrolases"/>
    <property type="match status" value="1"/>
</dbReference>
<evidence type="ECO:0000259" key="8">
    <source>
        <dbReference type="PROSITE" id="PS51192"/>
    </source>
</evidence>
<dbReference type="InterPro" id="IPR042115">
    <property type="entry name" value="PriA_3primeBD_sf"/>
</dbReference>
<organism evidence="9 10">
    <name type="scientific">Ash yellows phytoplasma</name>
    <dbReference type="NCBI Taxonomy" id="35780"/>
    <lineage>
        <taxon>Bacteria</taxon>
        <taxon>Bacillati</taxon>
        <taxon>Mycoplasmatota</taxon>
        <taxon>Mollicutes</taxon>
        <taxon>Acholeplasmatales</taxon>
        <taxon>Acholeplasmataceae</taxon>
        <taxon>Candidatus Phytoplasma</taxon>
        <taxon>16SrVII (Ash yellows group)</taxon>
    </lineage>
</organism>
<evidence type="ECO:0000313" key="9">
    <source>
        <dbReference type="EMBL" id="WYY26474.1"/>
    </source>
</evidence>
<evidence type="ECO:0000256" key="2">
    <source>
        <dbReference type="ARBA" id="ARBA00022705"/>
    </source>
</evidence>
<keyword evidence="10" id="KW-1185">Reference proteome</keyword>
<keyword evidence="2" id="KW-0235">DNA replication</keyword>
<evidence type="ECO:0000256" key="4">
    <source>
        <dbReference type="ARBA" id="ARBA00022741"/>
    </source>
</evidence>